<dbReference type="RefSeq" id="WP_378048226.1">
    <property type="nucleotide sequence ID" value="NZ_JBHMDN010000016.1"/>
</dbReference>
<reference evidence="2" key="1">
    <citation type="journal article" date="2019" name="Int. J. Syst. Evol. Microbiol.">
        <title>The Global Catalogue of Microorganisms (GCM) 10K type strain sequencing project: providing services to taxonomists for standard genome sequencing and annotation.</title>
        <authorList>
            <consortium name="The Broad Institute Genomics Platform"/>
            <consortium name="The Broad Institute Genome Sequencing Center for Infectious Disease"/>
            <person name="Wu L."/>
            <person name="Ma J."/>
        </authorList>
    </citation>
    <scope>NUCLEOTIDE SEQUENCE [LARGE SCALE GENOMIC DNA]</scope>
    <source>
        <strain evidence="2">KCTC 12907</strain>
    </source>
</reference>
<dbReference type="Gene3D" id="2.130.10.10">
    <property type="entry name" value="YVTN repeat-like/Quinoprotein amine dehydrogenase"/>
    <property type="match status" value="1"/>
</dbReference>
<organism evidence="1 2">
    <name type="scientific">Cohnella cellulosilytica</name>
    <dbReference type="NCBI Taxonomy" id="986710"/>
    <lineage>
        <taxon>Bacteria</taxon>
        <taxon>Bacillati</taxon>
        <taxon>Bacillota</taxon>
        <taxon>Bacilli</taxon>
        <taxon>Bacillales</taxon>
        <taxon>Paenibacillaceae</taxon>
        <taxon>Cohnella</taxon>
    </lineage>
</organism>
<proteinExistence type="predicted"/>
<accession>A0ABW2F710</accession>
<evidence type="ECO:0000313" key="1">
    <source>
        <dbReference type="EMBL" id="MFC7147690.1"/>
    </source>
</evidence>
<gene>
    <name evidence="1" type="ORF">ACFQMJ_03990</name>
</gene>
<evidence type="ECO:0008006" key="3">
    <source>
        <dbReference type="Google" id="ProtNLM"/>
    </source>
</evidence>
<keyword evidence="2" id="KW-1185">Reference proteome</keyword>
<name>A0ABW2F710_9BACL</name>
<comment type="caution">
    <text evidence="1">The sequence shown here is derived from an EMBL/GenBank/DDBJ whole genome shotgun (WGS) entry which is preliminary data.</text>
</comment>
<evidence type="ECO:0000313" key="2">
    <source>
        <dbReference type="Proteomes" id="UP001596378"/>
    </source>
</evidence>
<dbReference type="InterPro" id="IPR015943">
    <property type="entry name" value="WD40/YVTN_repeat-like_dom_sf"/>
</dbReference>
<dbReference type="EMBL" id="JBHTAI010000002">
    <property type="protein sequence ID" value="MFC7147690.1"/>
    <property type="molecule type" value="Genomic_DNA"/>
</dbReference>
<protein>
    <recommendedName>
        <fullName evidence="3">Oligogalacturonide lyase</fullName>
    </recommendedName>
</protein>
<dbReference type="Proteomes" id="UP001596378">
    <property type="component" value="Unassembled WGS sequence"/>
</dbReference>
<dbReference type="SUPFAM" id="SSF82171">
    <property type="entry name" value="DPP6 N-terminal domain-like"/>
    <property type="match status" value="1"/>
</dbReference>
<sequence length="371" mass="41512">MLTIRSFKDPHTGVSIHALGKAGANTGHNYFTAMTWLSDSRRLVLYTDIDETKMSVCVAADLQSGTAETVVERVEWARGLVSPQDRFYYYEGPLIHEYDLRTGASRTVCTLAEDAVVYGPLSITNDGRTMGIYWREGDAWVIGTVDTETGSLTEAARPSFAEPYPVANHAMVNPEDGRLVFFAHEGKTEHIPDRIYMADAVGGQIRSGHRQARLDTGAHVEYVGHEMWAPNGEHLYFVKYPQSPLKPTGIYRVHKVTGEAEFVNGDYAYWHVSLSPDGRWAVADTIESGETSKIVLIDLRDRSSRLLCEQPMWAEHPGHPHPSFSPDSRKISFTFADENRHLWVGVIERTADSEAADESGRRIEAKQGEER</sequence>